<dbReference type="PANTHER" id="PTHR10890">
    <property type="entry name" value="CYSTEINYL-TRNA SYNTHETASE"/>
    <property type="match status" value="1"/>
</dbReference>
<keyword evidence="2" id="KW-0547">Nucleotide-binding</keyword>
<dbReference type="GO" id="GO:0006423">
    <property type="term" value="P:cysteinyl-tRNA aminoacylation"/>
    <property type="evidence" value="ECO:0007669"/>
    <property type="project" value="TreeGrafter"/>
</dbReference>
<dbReference type="InterPro" id="IPR014729">
    <property type="entry name" value="Rossmann-like_a/b/a_fold"/>
</dbReference>
<dbReference type="GO" id="GO:0005829">
    <property type="term" value="C:cytosol"/>
    <property type="evidence" value="ECO:0007669"/>
    <property type="project" value="TreeGrafter"/>
</dbReference>
<dbReference type="EMBL" id="UINC01194360">
    <property type="protein sequence ID" value="SVE10410.1"/>
    <property type="molecule type" value="Genomic_DNA"/>
</dbReference>
<evidence type="ECO:0000259" key="4">
    <source>
        <dbReference type="Pfam" id="PF01406"/>
    </source>
</evidence>
<evidence type="ECO:0000256" key="2">
    <source>
        <dbReference type="ARBA" id="ARBA00022741"/>
    </source>
</evidence>
<dbReference type="GO" id="GO:0004817">
    <property type="term" value="F:cysteine-tRNA ligase activity"/>
    <property type="evidence" value="ECO:0007669"/>
    <property type="project" value="TreeGrafter"/>
</dbReference>
<proteinExistence type="predicted"/>
<evidence type="ECO:0000256" key="3">
    <source>
        <dbReference type="ARBA" id="ARBA00022840"/>
    </source>
</evidence>
<accession>A0A383ASB2</accession>
<feature type="non-terminal residue" evidence="5">
    <location>
        <position position="208"/>
    </location>
</feature>
<feature type="domain" description="tRNA synthetases class I catalytic" evidence="4">
    <location>
        <begin position="23"/>
        <end position="208"/>
    </location>
</feature>
<dbReference type="InterPro" id="IPR024909">
    <property type="entry name" value="Cys-tRNA/MSH_ligase"/>
</dbReference>
<keyword evidence="3" id="KW-0067">ATP-binding</keyword>
<dbReference type="PANTHER" id="PTHR10890:SF3">
    <property type="entry name" value="CYSTEINE--TRNA LIGASE, CYTOPLASMIC"/>
    <property type="match status" value="1"/>
</dbReference>
<protein>
    <recommendedName>
        <fullName evidence="4">tRNA synthetases class I catalytic domain-containing protein</fullName>
    </recommendedName>
</protein>
<evidence type="ECO:0000313" key="5">
    <source>
        <dbReference type="EMBL" id="SVE10410.1"/>
    </source>
</evidence>
<evidence type="ECO:0000256" key="1">
    <source>
        <dbReference type="ARBA" id="ARBA00022598"/>
    </source>
</evidence>
<gene>
    <name evidence="5" type="ORF">METZ01_LOCUS463264</name>
</gene>
<dbReference type="Pfam" id="PF01406">
    <property type="entry name" value="tRNA-synt_1e"/>
    <property type="match status" value="1"/>
</dbReference>
<dbReference type="GO" id="GO:0005524">
    <property type="term" value="F:ATP binding"/>
    <property type="evidence" value="ECO:0007669"/>
    <property type="project" value="UniProtKB-KW"/>
</dbReference>
<reference evidence="5" key="1">
    <citation type="submission" date="2018-05" db="EMBL/GenBank/DDBJ databases">
        <authorList>
            <person name="Lanie J.A."/>
            <person name="Ng W.-L."/>
            <person name="Kazmierczak K.M."/>
            <person name="Andrzejewski T.M."/>
            <person name="Davidsen T.M."/>
            <person name="Wayne K.J."/>
            <person name="Tettelin H."/>
            <person name="Glass J.I."/>
            <person name="Rusch D."/>
            <person name="Podicherti R."/>
            <person name="Tsui H.-C.T."/>
            <person name="Winkler M.E."/>
        </authorList>
    </citation>
    <scope>NUCLEOTIDE SEQUENCE</scope>
</reference>
<dbReference type="PRINTS" id="PR00983">
    <property type="entry name" value="TRNASYNTHCYS"/>
</dbReference>
<dbReference type="InterPro" id="IPR032678">
    <property type="entry name" value="tRNA-synt_1_cat_dom"/>
</dbReference>
<keyword evidence="1" id="KW-0436">Ligase</keyword>
<dbReference type="SUPFAM" id="SSF52374">
    <property type="entry name" value="Nucleotidylyl transferase"/>
    <property type="match status" value="1"/>
</dbReference>
<dbReference type="Gene3D" id="3.40.50.620">
    <property type="entry name" value="HUPs"/>
    <property type="match status" value="1"/>
</dbReference>
<dbReference type="AlphaFoldDB" id="A0A383ASB2"/>
<sequence length="208" mass="23806">MQWNFFEMALYLHNSFTGSRERFEPTNPERVTMYVCGPTVYSFAHIGNARPAVVFDVLARLLRRRYRLVYVRNITDVDDKINMAAKEQGIDISLLTSKYMVAYQEDMASLGVLPPDIEPRVTEHIPQIIDLITRLIDSGHAYRAEEHVVFSVESYPAYGRLSGRNLAELVAGARVEVASYKRHPSDFVLWKPSEPDVVGWDSPWGRGR</sequence>
<name>A0A383ASB2_9ZZZZ</name>
<organism evidence="5">
    <name type="scientific">marine metagenome</name>
    <dbReference type="NCBI Taxonomy" id="408172"/>
    <lineage>
        <taxon>unclassified sequences</taxon>
        <taxon>metagenomes</taxon>
        <taxon>ecological metagenomes</taxon>
    </lineage>
</organism>